<evidence type="ECO:0000313" key="1">
    <source>
        <dbReference type="EMBL" id="MCZ0727194.1"/>
    </source>
</evidence>
<reference evidence="1" key="1">
    <citation type="submission" date="2022-12" db="EMBL/GenBank/DDBJ databases">
        <title>Whole genome sequence of Mycolicibacterium iranicum strain SBH312.</title>
        <authorList>
            <person name="Jani J."/>
            <person name="Arifin Mustapha Z."/>
            <person name="Ahmed K."/>
            <person name="Kai Ling C."/>
        </authorList>
    </citation>
    <scope>NUCLEOTIDE SEQUENCE</scope>
    <source>
        <strain evidence="1">SBH312</strain>
    </source>
</reference>
<dbReference type="EMBL" id="JAPQYE010000001">
    <property type="protein sequence ID" value="MCZ0727194.1"/>
    <property type="molecule type" value="Genomic_DNA"/>
</dbReference>
<comment type="caution">
    <text evidence="1">The sequence shown here is derived from an EMBL/GenBank/DDBJ whole genome shotgun (WGS) entry which is preliminary data.</text>
</comment>
<name>A0ABT4HAL0_MYCIR</name>
<keyword evidence="2" id="KW-1185">Reference proteome</keyword>
<accession>A0ABT4HAL0</accession>
<proteinExistence type="predicted"/>
<organism evidence="1 2">
    <name type="scientific">Mycolicibacterium iranicum</name>
    <name type="common">Mycobacterium iranicum</name>
    <dbReference type="NCBI Taxonomy" id="912594"/>
    <lineage>
        <taxon>Bacteria</taxon>
        <taxon>Bacillati</taxon>
        <taxon>Actinomycetota</taxon>
        <taxon>Actinomycetes</taxon>
        <taxon>Mycobacteriales</taxon>
        <taxon>Mycobacteriaceae</taxon>
        <taxon>Mycolicibacterium</taxon>
    </lineage>
</organism>
<sequence length="74" mass="9088">MLDRIARKSIIDGLEHMPRDYETMLEILEWQRLEVDILEAHSAWLTRTKAMFERNGWPWTTDQLLRRSHVWEHE</sequence>
<dbReference type="RefSeq" id="WP_268785331.1">
    <property type="nucleotide sequence ID" value="NZ_JAPQYE010000001.1"/>
</dbReference>
<evidence type="ECO:0000313" key="2">
    <source>
        <dbReference type="Proteomes" id="UP001084650"/>
    </source>
</evidence>
<dbReference type="Proteomes" id="UP001084650">
    <property type="component" value="Unassembled WGS sequence"/>
</dbReference>
<gene>
    <name evidence="1" type="ORF">OY187_03975</name>
</gene>
<protein>
    <submittedName>
        <fullName evidence="1">Uncharacterized protein</fullName>
    </submittedName>
</protein>